<evidence type="ECO:0000313" key="5">
    <source>
        <dbReference type="Proteomes" id="UP000059074"/>
    </source>
</evidence>
<feature type="domain" description="SMODS and SLOG-associating 2TM effector" evidence="3">
    <location>
        <begin position="9"/>
        <end position="208"/>
    </location>
</feature>
<name>A0A125NUS5_HYPSL</name>
<feature type="transmembrane region" description="Helical" evidence="2">
    <location>
        <begin position="68"/>
        <end position="86"/>
    </location>
</feature>
<dbReference type="EMBL" id="LMTR01000063">
    <property type="protein sequence ID" value="KWT67555.1"/>
    <property type="molecule type" value="Genomic_DNA"/>
</dbReference>
<evidence type="ECO:0000259" key="3">
    <source>
        <dbReference type="Pfam" id="PF18160"/>
    </source>
</evidence>
<dbReference type="AlphaFoldDB" id="A0A125NUS5"/>
<accession>A0A125NUS5</accession>
<reference evidence="4 5" key="1">
    <citation type="submission" date="2015-10" db="EMBL/GenBank/DDBJ databases">
        <title>Transcriptomic analysis of a linuron degrading triple-species bacterial consortium.</title>
        <authorList>
            <person name="Albers P."/>
        </authorList>
    </citation>
    <scope>NUCLEOTIDE SEQUENCE [LARGE SCALE GENOMIC DNA]</scope>
    <source>
        <strain evidence="4 5">WDL6</strain>
    </source>
</reference>
<evidence type="ECO:0000256" key="2">
    <source>
        <dbReference type="SAM" id="Phobius"/>
    </source>
</evidence>
<proteinExistence type="predicted"/>
<keyword evidence="2" id="KW-1133">Transmembrane helix</keyword>
<dbReference type="NCBIfam" id="NF033631">
    <property type="entry name" value="SLATT_5"/>
    <property type="match status" value="1"/>
</dbReference>
<keyword evidence="5" id="KW-1185">Reference proteome</keyword>
<evidence type="ECO:0000256" key="1">
    <source>
        <dbReference type="SAM" id="MobiDB-lite"/>
    </source>
</evidence>
<organism evidence="4 5">
    <name type="scientific">Hyphomicrobium sulfonivorans</name>
    <dbReference type="NCBI Taxonomy" id="121290"/>
    <lineage>
        <taxon>Bacteria</taxon>
        <taxon>Pseudomonadati</taxon>
        <taxon>Pseudomonadota</taxon>
        <taxon>Alphaproteobacteria</taxon>
        <taxon>Hyphomicrobiales</taxon>
        <taxon>Hyphomicrobiaceae</taxon>
        <taxon>Hyphomicrobium</taxon>
    </lineage>
</organism>
<feature type="transmembrane region" description="Helical" evidence="2">
    <location>
        <begin position="37"/>
        <end position="56"/>
    </location>
</feature>
<dbReference type="Proteomes" id="UP000059074">
    <property type="component" value="Unassembled WGS sequence"/>
</dbReference>
<comment type="caution">
    <text evidence="4">The sequence shown here is derived from an EMBL/GenBank/DDBJ whole genome shotgun (WGS) entry which is preliminary data.</text>
</comment>
<dbReference type="STRING" id="121290.APY04_1914"/>
<keyword evidence="2" id="KW-0812">Transmembrane</keyword>
<sequence>MRKNVSTRDRYLNNWNVVKRARFNAAKRFERKQDASTLAFALAGVFGFLLPIYTTIFQDSISVHTRNVLDFTGFVTGSLSMVIGLIEQAKDYPAKARRFDECGRKVNSALQRLTLMNGVADRELQPILEEYERALHECGENHDEIDYEIARAQQALSRLDQQNLEPEKLKQERLEQKKKLAALRRREAVQIFGLYWAIWIGPLLLSAMLLLLVPPGQNAASTTRGGTLPDFTGAQRASPFRPAN</sequence>
<gene>
    <name evidence="4" type="ORF">APY04_1914</name>
</gene>
<evidence type="ECO:0000313" key="4">
    <source>
        <dbReference type="EMBL" id="KWT67555.1"/>
    </source>
</evidence>
<dbReference type="InterPro" id="IPR041115">
    <property type="entry name" value="SLATT_5"/>
</dbReference>
<dbReference type="Pfam" id="PF18160">
    <property type="entry name" value="SLATT_5"/>
    <property type="match status" value="1"/>
</dbReference>
<feature type="region of interest" description="Disordered" evidence="1">
    <location>
        <begin position="220"/>
        <end position="244"/>
    </location>
</feature>
<feature type="transmembrane region" description="Helical" evidence="2">
    <location>
        <begin position="193"/>
        <end position="213"/>
    </location>
</feature>
<protein>
    <recommendedName>
        <fullName evidence="3">SMODS and SLOG-associating 2TM effector domain-containing protein</fullName>
    </recommendedName>
</protein>
<dbReference type="PATRIC" id="fig|121290.4.peg.1303"/>
<keyword evidence="2" id="KW-0472">Membrane</keyword>